<dbReference type="InterPro" id="IPR013083">
    <property type="entry name" value="Znf_RING/FYVE/PHD"/>
</dbReference>
<evidence type="ECO:0000313" key="6">
    <source>
        <dbReference type="Proteomes" id="UP000663864"/>
    </source>
</evidence>
<keyword evidence="1" id="KW-0732">Signal</keyword>
<sequence length="496" mass="57463">MTHISASNYLLLCPISHVLFHDPVLAQDGHTYERNAIEEWIRRHGTSPMTAQPLYIKYLYPNHLVKKIVDSFEALTRDKKYIFTLDIDLRKKAGRLFQANGKTIYYAEWLPNNENRPKIVLLKIDGFQAKKEASFYVELTRHPNIVRTYGFVYDKNNNEQNKSVLLVQEYASDGNLYELLLEHNVVPKEKVLVQMFLQIIEAMIYLASNHIVHGDLACRNVLVFRFDSNNPEKNVVKITDFGLSRYSQLYSTVPTNAQTKVDIVPVRYAAPEVLIDSSKSDHYTEKSDVYSMGVLMWEAYSRSTLPWADLETDYDVIQRVTNSDFLPQPVNCSQSYWSIILKTWAKSPNDRPSFTELKHLLAEQYYRSDNSLNNNIPAWRRTIPGICLEGSCMNKSCIAFNQGNVVICIGMKKFDIVCDSNESTTKCPMCSTYVDPKRCAFNNCFWRWSGIKQCANNPPSRCFDNWKRVGNEYCLFEETTDESLHWRQLMFEAKPL</sequence>
<dbReference type="InterPro" id="IPR008266">
    <property type="entry name" value="Tyr_kinase_AS"/>
</dbReference>
<dbReference type="Pfam" id="PF07714">
    <property type="entry name" value="PK_Tyr_Ser-Thr"/>
    <property type="match status" value="1"/>
</dbReference>
<dbReference type="Gene3D" id="1.10.510.10">
    <property type="entry name" value="Transferase(Phosphotransferase) domain 1"/>
    <property type="match status" value="1"/>
</dbReference>
<dbReference type="PANTHER" id="PTHR24416:SF611">
    <property type="entry name" value="TYROSINE-PROTEIN KINASE TRANSMEMBRANE RECEPTOR ROR"/>
    <property type="match status" value="1"/>
</dbReference>
<name>A0A815DEN7_9BILA</name>
<dbReference type="SUPFAM" id="SSF57850">
    <property type="entry name" value="RING/U-box"/>
    <property type="match status" value="1"/>
</dbReference>
<protein>
    <submittedName>
        <fullName evidence="4">Uncharacterized protein</fullName>
    </submittedName>
</protein>
<comment type="caution">
    <text evidence="4">The sequence shown here is derived from an EMBL/GenBank/DDBJ whole genome shotgun (WGS) entry which is preliminary data.</text>
</comment>
<gene>
    <name evidence="5" type="ORF">JBS370_LOCUS24853</name>
    <name evidence="4" type="ORF">ZHD862_LOCUS27717</name>
</gene>
<feature type="signal peptide" evidence="1">
    <location>
        <begin position="1"/>
        <end position="26"/>
    </location>
</feature>
<dbReference type="AlphaFoldDB" id="A0A815DEN7"/>
<dbReference type="PROSITE" id="PS00109">
    <property type="entry name" value="PROTEIN_KINASE_TYR"/>
    <property type="match status" value="1"/>
</dbReference>
<organism evidence="4 6">
    <name type="scientific">Rotaria sordida</name>
    <dbReference type="NCBI Taxonomy" id="392033"/>
    <lineage>
        <taxon>Eukaryota</taxon>
        <taxon>Metazoa</taxon>
        <taxon>Spiralia</taxon>
        <taxon>Gnathifera</taxon>
        <taxon>Rotifera</taxon>
        <taxon>Eurotatoria</taxon>
        <taxon>Bdelloidea</taxon>
        <taxon>Philodinida</taxon>
        <taxon>Philodinidae</taxon>
        <taxon>Rotaria</taxon>
    </lineage>
</organism>
<dbReference type="InterPro" id="IPR003613">
    <property type="entry name" value="Ubox_domain"/>
</dbReference>
<dbReference type="EMBL" id="CAJOBD010003978">
    <property type="protein sequence ID" value="CAF3975065.1"/>
    <property type="molecule type" value="Genomic_DNA"/>
</dbReference>
<dbReference type="GO" id="GO:0016567">
    <property type="term" value="P:protein ubiquitination"/>
    <property type="evidence" value="ECO:0007669"/>
    <property type="project" value="InterPro"/>
</dbReference>
<evidence type="ECO:0000313" key="5">
    <source>
        <dbReference type="EMBL" id="CAF3975065.1"/>
    </source>
</evidence>
<dbReference type="Gene3D" id="3.30.40.10">
    <property type="entry name" value="Zinc/RING finger domain, C3HC4 (zinc finger)"/>
    <property type="match status" value="1"/>
</dbReference>
<feature type="domain" description="Protein kinase" evidence="2">
    <location>
        <begin position="90"/>
        <end position="366"/>
    </location>
</feature>
<dbReference type="Pfam" id="PF04564">
    <property type="entry name" value="U-box"/>
    <property type="match status" value="1"/>
</dbReference>
<evidence type="ECO:0000313" key="4">
    <source>
        <dbReference type="EMBL" id="CAF1296189.1"/>
    </source>
</evidence>
<dbReference type="PRINTS" id="PR00109">
    <property type="entry name" value="TYRKINASE"/>
</dbReference>
<dbReference type="InterPro" id="IPR001245">
    <property type="entry name" value="Ser-Thr/Tyr_kinase_cat_dom"/>
</dbReference>
<dbReference type="CDD" id="cd16655">
    <property type="entry name" value="RING-Ubox_WDSUB1-like"/>
    <property type="match status" value="1"/>
</dbReference>
<dbReference type="InterPro" id="IPR011009">
    <property type="entry name" value="Kinase-like_dom_sf"/>
</dbReference>
<evidence type="ECO:0000256" key="1">
    <source>
        <dbReference type="SAM" id="SignalP"/>
    </source>
</evidence>
<dbReference type="Proteomes" id="UP000663836">
    <property type="component" value="Unassembled WGS sequence"/>
</dbReference>
<dbReference type="SUPFAM" id="SSF56112">
    <property type="entry name" value="Protein kinase-like (PK-like)"/>
    <property type="match status" value="1"/>
</dbReference>
<accession>A0A815DEN7</accession>
<dbReference type="Proteomes" id="UP000663864">
    <property type="component" value="Unassembled WGS sequence"/>
</dbReference>
<dbReference type="GO" id="GO:0005886">
    <property type="term" value="C:plasma membrane"/>
    <property type="evidence" value="ECO:0007669"/>
    <property type="project" value="TreeGrafter"/>
</dbReference>
<evidence type="ECO:0000259" key="2">
    <source>
        <dbReference type="PROSITE" id="PS50011"/>
    </source>
</evidence>
<dbReference type="GO" id="GO:0005524">
    <property type="term" value="F:ATP binding"/>
    <property type="evidence" value="ECO:0007669"/>
    <property type="project" value="InterPro"/>
</dbReference>
<dbReference type="PANTHER" id="PTHR24416">
    <property type="entry name" value="TYROSINE-PROTEIN KINASE RECEPTOR"/>
    <property type="match status" value="1"/>
</dbReference>
<reference evidence="4" key="1">
    <citation type="submission" date="2021-02" db="EMBL/GenBank/DDBJ databases">
        <authorList>
            <person name="Nowell W R."/>
        </authorList>
    </citation>
    <scope>NUCLEOTIDE SEQUENCE</scope>
</reference>
<dbReference type="GO" id="GO:0007169">
    <property type="term" value="P:cell surface receptor protein tyrosine kinase signaling pathway"/>
    <property type="evidence" value="ECO:0007669"/>
    <property type="project" value="TreeGrafter"/>
</dbReference>
<evidence type="ECO:0000259" key="3">
    <source>
        <dbReference type="PROSITE" id="PS51698"/>
    </source>
</evidence>
<dbReference type="GO" id="GO:0043235">
    <property type="term" value="C:receptor complex"/>
    <property type="evidence" value="ECO:0007669"/>
    <property type="project" value="TreeGrafter"/>
</dbReference>
<dbReference type="GO" id="GO:0004714">
    <property type="term" value="F:transmembrane receptor protein tyrosine kinase activity"/>
    <property type="evidence" value="ECO:0007669"/>
    <property type="project" value="TreeGrafter"/>
</dbReference>
<dbReference type="GO" id="GO:0004842">
    <property type="term" value="F:ubiquitin-protein transferase activity"/>
    <property type="evidence" value="ECO:0007669"/>
    <property type="project" value="InterPro"/>
</dbReference>
<feature type="chain" id="PRO_5036227203" evidence="1">
    <location>
        <begin position="27"/>
        <end position="496"/>
    </location>
</feature>
<feature type="domain" description="U-box" evidence="3">
    <location>
        <begin position="6"/>
        <end position="79"/>
    </location>
</feature>
<dbReference type="PROSITE" id="PS50011">
    <property type="entry name" value="PROTEIN_KINASE_DOM"/>
    <property type="match status" value="1"/>
</dbReference>
<proteinExistence type="predicted"/>
<dbReference type="PROSITE" id="PS51698">
    <property type="entry name" value="U_BOX"/>
    <property type="match status" value="1"/>
</dbReference>
<dbReference type="InterPro" id="IPR000719">
    <property type="entry name" value="Prot_kinase_dom"/>
</dbReference>
<dbReference type="SMART" id="SM00504">
    <property type="entry name" value="Ubox"/>
    <property type="match status" value="1"/>
</dbReference>
<dbReference type="EMBL" id="CAJNOT010002224">
    <property type="protein sequence ID" value="CAF1296189.1"/>
    <property type="molecule type" value="Genomic_DNA"/>
</dbReference>
<dbReference type="InterPro" id="IPR050122">
    <property type="entry name" value="RTK"/>
</dbReference>